<sequence length="378" mass="40464">MSEVSASISATLIDTFSGPWDFLDNSYPARIHLDGREYPSVEHAYQASRIGGQALPARIASTSDPDRMLRLAAEYSDRADWEEAKVIVMRRLVEQKFDDPVLRERLLATEPAELVAGNDGDPFWGGCYGQGQNSMGLILMAIRAQARRELDPDAPVRAAAEALAESGSALACAARALIPTDHGVFTAWGYRGLLQGQEQVALTLGSVRGRKRVLVRVHSECLTGEAWGSLRCDCGPQLDAAMAAVAAAGSGVILYLRGHEGRGIGLLAKLRAYALQDAGFDTVDANSALGLPEDARDYRMAAQILADLGISSIRLLSNNPDKSESLTRYGIDVVERMPLFVAPNPHSMAYLVTKRDRMGHVLPDLGGLPAAVGAGPAA</sequence>
<dbReference type="CDD" id="cd15457">
    <property type="entry name" value="NADAR"/>
    <property type="match status" value="1"/>
</dbReference>
<comment type="caution">
    <text evidence="1">The sequence shown here is derived from an EMBL/GenBank/DDBJ whole genome shotgun (WGS) entry which is preliminary data.</text>
</comment>
<dbReference type="EC" id="3.5.4.25" evidence="1"/>
<proteinExistence type="inferred from homology"/>
<dbReference type="SUPFAM" id="SSF142695">
    <property type="entry name" value="RibA-like"/>
    <property type="match status" value="1"/>
</dbReference>
<keyword evidence="1" id="KW-0378">Hydrolase</keyword>
<evidence type="ECO:0000313" key="2">
    <source>
        <dbReference type="Proteomes" id="UP001592582"/>
    </source>
</evidence>
<evidence type="ECO:0000313" key="1">
    <source>
        <dbReference type="EMBL" id="MFC1408279.1"/>
    </source>
</evidence>
<dbReference type="CDD" id="cd00641">
    <property type="entry name" value="GTP_cyclohydro2"/>
    <property type="match status" value="1"/>
</dbReference>
<accession>A0ABV6V3I4</accession>
<dbReference type="InterPro" id="IPR037238">
    <property type="entry name" value="YbiA-like_sf"/>
</dbReference>
<gene>
    <name evidence="1" type="primary">ribA</name>
    <name evidence="1" type="ORF">ACEZDG_03175</name>
</gene>
<keyword evidence="2" id="KW-1185">Reference proteome</keyword>
<reference evidence="1 2" key="1">
    <citation type="submission" date="2024-09" db="EMBL/GenBank/DDBJ databases">
        <authorList>
            <person name="Lee S.D."/>
        </authorList>
    </citation>
    <scope>NUCLEOTIDE SEQUENCE [LARGE SCALE GENOMIC DNA]</scope>
    <source>
        <strain evidence="1 2">N1-1</strain>
    </source>
</reference>
<dbReference type="Pfam" id="PF00925">
    <property type="entry name" value="GTP_cyclohydro2"/>
    <property type="match status" value="1"/>
</dbReference>
<organism evidence="1 2">
    <name type="scientific">Streptacidiphilus alkalitolerans</name>
    <dbReference type="NCBI Taxonomy" id="3342712"/>
    <lineage>
        <taxon>Bacteria</taxon>
        <taxon>Bacillati</taxon>
        <taxon>Actinomycetota</taxon>
        <taxon>Actinomycetes</taxon>
        <taxon>Kitasatosporales</taxon>
        <taxon>Streptomycetaceae</taxon>
        <taxon>Streptacidiphilus</taxon>
    </lineage>
</organism>
<dbReference type="InterPro" id="IPR032677">
    <property type="entry name" value="GTP_cyclohydro_II"/>
</dbReference>
<name>A0ABV6V3I4_9ACTN</name>
<dbReference type="InterPro" id="IPR000926">
    <property type="entry name" value="RibA"/>
</dbReference>
<dbReference type="Proteomes" id="UP001592582">
    <property type="component" value="Unassembled WGS sequence"/>
</dbReference>
<dbReference type="NCBIfam" id="TIGR00505">
    <property type="entry name" value="ribA"/>
    <property type="match status" value="1"/>
</dbReference>
<dbReference type="Gene3D" id="3.40.50.10990">
    <property type="entry name" value="GTP cyclohydrolase II"/>
    <property type="match status" value="1"/>
</dbReference>
<dbReference type="GO" id="GO:0003935">
    <property type="term" value="F:GTP cyclohydrolase II activity"/>
    <property type="evidence" value="ECO:0007669"/>
    <property type="project" value="UniProtKB-EC"/>
</dbReference>
<dbReference type="InterPro" id="IPR012816">
    <property type="entry name" value="NADAR"/>
</dbReference>
<dbReference type="InterPro" id="IPR036144">
    <property type="entry name" value="RibA-like_sf"/>
</dbReference>
<dbReference type="NCBIfam" id="NF001591">
    <property type="entry name" value="PRK00393.1"/>
    <property type="match status" value="1"/>
</dbReference>
<dbReference type="Pfam" id="PF08719">
    <property type="entry name" value="NADAR"/>
    <property type="match status" value="1"/>
</dbReference>
<dbReference type="HAMAP" id="MF_00179">
    <property type="entry name" value="RibA"/>
    <property type="match status" value="1"/>
</dbReference>
<protein>
    <submittedName>
        <fullName evidence="1">GTP cyclohydrolase II</fullName>
        <ecNumber evidence="1">3.5.4.25</ecNumber>
    </submittedName>
</protein>
<dbReference type="SUPFAM" id="SSF143990">
    <property type="entry name" value="YbiA-like"/>
    <property type="match status" value="1"/>
</dbReference>
<dbReference type="PANTHER" id="PTHR21327">
    <property type="entry name" value="GTP CYCLOHYDROLASE II-RELATED"/>
    <property type="match status" value="1"/>
</dbReference>
<dbReference type="Gene3D" id="1.10.357.40">
    <property type="entry name" value="YbiA-like"/>
    <property type="match status" value="1"/>
</dbReference>
<dbReference type="PANTHER" id="PTHR21327:SF18">
    <property type="entry name" value="3,4-DIHYDROXY-2-BUTANONE 4-PHOSPHATE SYNTHASE"/>
    <property type="match status" value="1"/>
</dbReference>
<dbReference type="EMBL" id="JBHEZX010000001">
    <property type="protein sequence ID" value="MFC1408279.1"/>
    <property type="molecule type" value="Genomic_DNA"/>
</dbReference>